<name>A0A967EXS5_9PROT</name>
<dbReference type="AlphaFoldDB" id="A0A967EXS5"/>
<dbReference type="GO" id="GO:0004371">
    <property type="term" value="F:glycerone kinase activity"/>
    <property type="evidence" value="ECO:0007669"/>
    <property type="project" value="InterPro"/>
</dbReference>
<dbReference type="Gene3D" id="3.30.1180.20">
    <property type="entry name" value="Dihydroxyacetone kinase, domain 2"/>
    <property type="match status" value="1"/>
</dbReference>
<keyword evidence="2" id="KW-0418">Kinase</keyword>
<keyword evidence="2" id="KW-0808">Transferase</keyword>
<dbReference type="PANTHER" id="PTHR28629">
    <property type="entry name" value="TRIOKINASE/FMN CYCLASE"/>
    <property type="match status" value="1"/>
</dbReference>
<dbReference type="Pfam" id="PF02733">
    <property type="entry name" value="Dak1"/>
    <property type="match status" value="1"/>
</dbReference>
<keyword evidence="3" id="KW-1185">Reference proteome</keyword>
<dbReference type="FunFam" id="3.40.50.10440:FF:000001">
    <property type="entry name" value="Dihydroxyacetone kinase, DhaK subunit"/>
    <property type="match status" value="1"/>
</dbReference>
<dbReference type="GO" id="GO:0005829">
    <property type="term" value="C:cytosol"/>
    <property type="evidence" value="ECO:0007669"/>
    <property type="project" value="TreeGrafter"/>
</dbReference>
<reference evidence="2" key="1">
    <citation type="submission" date="2020-03" db="EMBL/GenBank/DDBJ databases">
        <title>Genome of Pelagibius litoralis DSM 21314T.</title>
        <authorList>
            <person name="Wang G."/>
        </authorList>
    </citation>
    <scope>NUCLEOTIDE SEQUENCE</scope>
    <source>
        <strain evidence="2">DSM 21314</strain>
    </source>
</reference>
<dbReference type="Proteomes" id="UP000761264">
    <property type="component" value="Unassembled WGS sequence"/>
</dbReference>
<evidence type="ECO:0000313" key="3">
    <source>
        <dbReference type="Proteomes" id="UP000761264"/>
    </source>
</evidence>
<dbReference type="PANTHER" id="PTHR28629:SF4">
    <property type="entry name" value="TRIOKINASE_FMN CYCLASE"/>
    <property type="match status" value="1"/>
</dbReference>
<dbReference type="GO" id="GO:0019563">
    <property type="term" value="P:glycerol catabolic process"/>
    <property type="evidence" value="ECO:0007669"/>
    <property type="project" value="TreeGrafter"/>
</dbReference>
<sequence>MKKILNSPDSYVDQALAGMVLAHPAAYRQAGTKGRVIARRYTKEVGKVGIASGGGFGHLPLFAGYVGTGLLDSCAVGDVFAGPSLDDVEQALRVANLGAGILCVIGNYGGDKMVFGMAAEALEAEGVEIETVVVADDVASAPPENAVTRRGVAGVVLAFKIAGAAAESSRSLRDTAAVTRKALESCRSIGVALSSCTVPKAGKPTFELEDDAIEMGMGIHGEQGVWRGALRSADDLADEMLDRLQADCPLQGGDRVAVLCNSLGATPLDELYILYRHLAGRLASMEVEIAFPLMGHYATSMEMAGASLTVMKLDDELASLLQAPARCPHWKDLQCPE</sequence>
<comment type="caution">
    <text evidence="2">The sequence shown here is derived from an EMBL/GenBank/DDBJ whole genome shotgun (WGS) entry which is preliminary data.</text>
</comment>
<proteinExistence type="predicted"/>
<protein>
    <submittedName>
        <fullName evidence="2">Dihydroxyacetone kinase subunit DhaK</fullName>
    </submittedName>
</protein>
<evidence type="ECO:0000259" key="1">
    <source>
        <dbReference type="PROSITE" id="PS51481"/>
    </source>
</evidence>
<feature type="domain" description="DhaK" evidence="1">
    <location>
        <begin position="7"/>
        <end position="330"/>
    </location>
</feature>
<dbReference type="PROSITE" id="PS51481">
    <property type="entry name" value="DHAK"/>
    <property type="match status" value="1"/>
</dbReference>
<dbReference type="EMBL" id="JAAQPH010000008">
    <property type="protein sequence ID" value="NIA69377.1"/>
    <property type="molecule type" value="Genomic_DNA"/>
</dbReference>
<dbReference type="RefSeq" id="WP_167224892.1">
    <property type="nucleotide sequence ID" value="NZ_JAAQPH010000008.1"/>
</dbReference>
<evidence type="ECO:0000313" key="2">
    <source>
        <dbReference type="EMBL" id="NIA69377.1"/>
    </source>
</evidence>
<accession>A0A967EXS5</accession>
<dbReference type="SUPFAM" id="SSF82549">
    <property type="entry name" value="DAK1/DegV-like"/>
    <property type="match status" value="1"/>
</dbReference>
<organism evidence="2 3">
    <name type="scientific">Pelagibius litoralis</name>
    <dbReference type="NCBI Taxonomy" id="374515"/>
    <lineage>
        <taxon>Bacteria</taxon>
        <taxon>Pseudomonadati</taxon>
        <taxon>Pseudomonadota</taxon>
        <taxon>Alphaproteobacteria</taxon>
        <taxon>Rhodospirillales</taxon>
        <taxon>Rhodovibrionaceae</taxon>
        <taxon>Pelagibius</taxon>
    </lineage>
</organism>
<dbReference type="InterPro" id="IPR050861">
    <property type="entry name" value="Dihydroxyacetone_Kinase"/>
</dbReference>
<dbReference type="Gene3D" id="3.40.50.10440">
    <property type="entry name" value="Dihydroxyacetone kinase, domain 1"/>
    <property type="match status" value="1"/>
</dbReference>
<gene>
    <name evidence="2" type="ORF">HBA54_12320</name>
</gene>
<dbReference type="InterPro" id="IPR004006">
    <property type="entry name" value="DhaK_dom"/>
</dbReference>